<name>A0A7J6THF6_PEROL</name>
<feature type="region of interest" description="Disordered" evidence="2">
    <location>
        <begin position="1"/>
        <end position="23"/>
    </location>
</feature>
<evidence type="ECO:0000313" key="4">
    <source>
        <dbReference type="EMBL" id="KAF4744734.1"/>
    </source>
</evidence>
<dbReference type="Gene3D" id="1.10.260.100">
    <property type="match status" value="2"/>
</dbReference>
<feature type="non-terminal residue" evidence="4">
    <location>
        <position position="1"/>
    </location>
</feature>
<dbReference type="Proteomes" id="UP000574390">
    <property type="component" value="Unassembled WGS sequence"/>
</dbReference>
<reference evidence="4 5" key="1">
    <citation type="submission" date="2020-04" db="EMBL/GenBank/DDBJ databases">
        <title>Perkinsus olseni comparative genomics.</title>
        <authorList>
            <person name="Bogema D.R."/>
        </authorList>
    </citation>
    <scope>NUCLEOTIDE SEQUENCE [LARGE SCALE GENOMIC DNA]</scope>
    <source>
        <strain evidence="4">ATCC PRA-205</strain>
    </source>
</reference>
<proteinExistence type="predicted"/>
<feature type="region of interest" description="Disordered" evidence="2">
    <location>
        <begin position="140"/>
        <end position="169"/>
    </location>
</feature>
<evidence type="ECO:0000256" key="2">
    <source>
        <dbReference type="SAM" id="MobiDB-lite"/>
    </source>
</evidence>
<accession>A0A7J6THF6</accession>
<dbReference type="AlphaFoldDB" id="A0A7J6THF6"/>
<comment type="caution">
    <text evidence="4">The sequence shown here is derived from an EMBL/GenBank/DDBJ whole genome shotgun (WGS) entry which is preliminary data.</text>
</comment>
<dbReference type="Pfam" id="PF17830">
    <property type="entry name" value="STI1-HOP_DP"/>
    <property type="match status" value="1"/>
</dbReference>
<keyword evidence="1" id="KW-0677">Repeat</keyword>
<gene>
    <name evidence="4" type="ORF">FOZ62_015221</name>
</gene>
<feature type="domain" description="STI1/HOP DP" evidence="3">
    <location>
        <begin position="70"/>
        <end position="117"/>
    </location>
</feature>
<dbReference type="EMBL" id="JABANM010007156">
    <property type="protein sequence ID" value="KAF4744734.1"/>
    <property type="molecule type" value="Genomic_DNA"/>
</dbReference>
<evidence type="ECO:0000256" key="1">
    <source>
        <dbReference type="ARBA" id="ARBA00022737"/>
    </source>
</evidence>
<protein>
    <recommendedName>
        <fullName evidence="3">STI1/HOP DP domain-containing protein</fullName>
    </recommendedName>
</protein>
<evidence type="ECO:0000259" key="3">
    <source>
        <dbReference type="Pfam" id="PF17830"/>
    </source>
</evidence>
<sequence length="261" mass="28626">GFLLSTTKTKRKQREKPPTDDVVDLTHIGSRRLDDITSQPEEALKLPEVQASIADAAKRLTTDSDAWLSPELLKAVMANPSLAKGFADPRYQRVLKTMQENPERAKREIAGDTDLAEWLRAFSALMSRHFEKLAYESSPVPGLSPAGNAPSVDGNAVSEDSEVAGLEGRGIYPKNTVELERSNGDRDGVEIPTSTVSHSTGRNLDSLCVMSQKLLSDPQVKSLLQYLQSNPQAQLDPRQLPPQLAQKVMHLVEKGIVKLHA</sequence>
<dbReference type="InterPro" id="IPR041243">
    <property type="entry name" value="STI1/HOP_DP"/>
</dbReference>
<organism evidence="4 5">
    <name type="scientific">Perkinsus olseni</name>
    <name type="common">Perkinsus atlanticus</name>
    <dbReference type="NCBI Taxonomy" id="32597"/>
    <lineage>
        <taxon>Eukaryota</taxon>
        <taxon>Sar</taxon>
        <taxon>Alveolata</taxon>
        <taxon>Perkinsozoa</taxon>
        <taxon>Perkinsea</taxon>
        <taxon>Perkinsida</taxon>
        <taxon>Perkinsidae</taxon>
        <taxon>Perkinsus</taxon>
    </lineage>
</organism>
<evidence type="ECO:0000313" key="5">
    <source>
        <dbReference type="Proteomes" id="UP000574390"/>
    </source>
</evidence>